<dbReference type="Proteomes" id="UP000069620">
    <property type="component" value="Unassembled WGS sequence"/>
</dbReference>
<evidence type="ECO:0008006" key="3">
    <source>
        <dbReference type="Google" id="ProtNLM"/>
    </source>
</evidence>
<keyword evidence="2" id="KW-1185">Reference proteome</keyword>
<protein>
    <recommendedName>
        <fullName evidence="3">DUF559 domain-containing protein</fullName>
    </recommendedName>
</protein>
<dbReference type="InterPro" id="IPR011335">
    <property type="entry name" value="Restrct_endonuc-II-like"/>
</dbReference>
<dbReference type="SUPFAM" id="SSF52980">
    <property type="entry name" value="Restriction endonuclease-like"/>
    <property type="match status" value="1"/>
</dbReference>
<organism evidence="1 2">
    <name type="scientific">Mycolicibacterium brisbanense</name>
    <dbReference type="NCBI Taxonomy" id="146020"/>
    <lineage>
        <taxon>Bacteria</taxon>
        <taxon>Bacillati</taxon>
        <taxon>Actinomycetota</taxon>
        <taxon>Actinomycetes</taxon>
        <taxon>Mycobacteriales</taxon>
        <taxon>Mycobacteriaceae</taxon>
        <taxon>Mycolicibacterium</taxon>
    </lineage>
</organism>
<dbReference type="AlphaFoldDB" id="A0A100W1N3"/>
<accession>A0A100W1N3</accession>
<sequence length="301" mass="33090">MSTLVDMDSQLAELFTTQRGVATSAQILGVITRHAFDKAVDTGLLERMWQGIYCLGESTDDLRLRGLDLSCGRKVALCLGTAAAVHGFDTEGPPDLQILNPPGGQMRSTDGLVVHRRDDAPLTFVDGRYVTAPAWTAIEVARALRRPRALATLDAALRSGTCSRAGLWRAAIEQAGRRGIVNVRNLIALADARAESPMESEARLVMLDGGLPAPKLQYEVIDGNGQRRRLDFAWPEQRVAVEYDSLDWHGNPDALRDDRRRTAALLAIGWIVISIVFEDLRERQGEMVARINGQLRRARAA</sequence>
<comment type="caution">
    <text evidence="1">The sequence shown here is derived from an EMBL/GenBank/DDBJ whole genome shotgun (WGS) entry which is preliminary data.</text>
</comment>
<name>A0A100W1N3_9MYCO</name>
<gene>
    <name evidence="1" type="ORF">RMCB_4090</name>
</gene>
<dbReference type="STRING" id="146020.RMCB_4090"/>
<evidence type="ECO:0000313" key="1">
    <source>
        <dbReference type="EMBL" id="GAS89994.1"/>
    </source>
</evidence>
<reference evidence="2" key="1">
    <citation type="journal article" date="2016" name="Genome Announc.">
        <title>Draft Genome Sequences of Five Rapidly Growing Mycobacterium Species, M. thermoresistibile, M. fortuitum subsp. acetamidolyticum, M. canariasense, M. brisbanense, and M. novocastrense.</title>
        <authorList>
            <person name="Katahira K."/>
            <person name="Ogura Y."/>
            <person name="Gotoh Y."/>
            <person name="Hayashi T."/>
        </authorList>
    </citation>
    <scope>NUCLEOTIDE SEQUENCE [LARGE SCALE GENOMIC DNA]</scope>
    <source>
        <strain evidence="2">JCM15654</strain>
    </source>
</reference>
<reference evidence="2" key="2">
    <citation type="submission" date="2016-02" db="EMBL/GenBank/DDBJ databases">
        <title>Draft genome sequence of five rapidly growing Mycobacterium species.</title>
        <authorList>
            <person name="Katahira K."/>
            <person name="Gotou Y."/>
            <person name="Iida K."/>
            <person name="Ogura Y."/>
            <person name="Hayashi T."/>
        </authorList>
    </citation>
    <scope>NUCLEOTIDE SEQUENCE [LARGE SCALE GENOMIC DNA]</scope>
    <source>
        <strain evidence="2">JCM15654</strain>
    </source>
</reference>
<evidence type="ECO:0000313" key="2">
    <source>
        <dbReference type="Proteomes" id="UP000069620"/>
    </source>
</evidence>
<dbReference type="Gene3D" id="3.40.960.10">
    <property type="entry name" value="VSR Endonuclease"/>
    <property type="match status" value="1"/>
</dbReference>
<dbReference type="EMBL" id="BCSX01000035">
    <property type="protein sequence ID" value="GAS89994.1"/>
    <property type="molecule type" value="Genomic_DNA"/>
</dbReference>
<proteinExistence type="predicted"/>